<comment type="caution">
    <text evidence="1">The sequence shown here is derived from an EMBL/GenBank/DDBJ whole genome shotgun (WGS) entry which is preliminary data.</text>
</comment>
<gene>
    <name evidence="1" type="ORF">GBAR_LOCUS16486</name>
</gene>
<keyword evidence="2" id="KW-1185">Reference proteome</keyword>
<reference evidence="1" key="1">
    <citation type="submission" date="2023-03" db="EMBL/GenBank/DDBJ databases">
        <authorList>
            <person name="Steffen K."/>
            <person name="Cardenas P."/>
        </authorList>
    </citation>
    <scope>NUCLEOTIDE SEQUENCE</scope>
</reference>
<accession>A0AA35SGH3</accession>
<dbReference type="Proteomes" id="UP001174909">
    <property type="component" value="Unassembled WGS sequence"/>
</dbReference>
<protein>
    <recommendedName>
        <fullName evidence="3">Exo-alpha-sialidase</fullName>
    </recommendedName>
</protein>
<name>A0AA35SGH3_GEOBA</name>
<evidence type="ECO:0000313" key="2">
    <source>
        <dbReference type="Proteomes" id="UP001174909"/>
    </source>
</evidence>
<sequence>MVITSDDEGQTWSECREAAAGVTGDRHNLAYAPDGRLVIVFRDTALASPTKFNFVAWVGTYDDLVNGREGEYRVLLLRHQGNFPPDEYGDCGYAGLEVLPDGTFVATTYLIHKPGEEHSVISVRFNLTELDTHVAKLQK</sequence>
<evidence type="ECO:0000313" key="1">
    <source>
        <dbReference type="EMBL" id="CAI8028984.1"/>
    </source>
</evidence>
<proteinExistence type="predicted"/>
<dbReference type="AlphaFoldDB" id="A0AA35SGH3"/>
<dbReference type="Gene3D" id="2.120.10.10">
    <property type="match status" value="1"/>
</dbReference>
<evidence type="ECO:0008006" key="3">
    <source>
        <dbReference type="Google" id="ProtNLM"/>
    </source>
</evidence>
<dbReference type="EMBL" id="CASHTH010002370">
    <property type="protein sequence ID" value="CAI8028984.1"/>
    <property type="molecule type" value="Genomic_DNA"/>
</dbReference>
<dbReference type="CDD" id="cd15482">
    <property type="entry name" value="Sialidase_non-viral"/>
    <property type="match status" value="1"/>
</dbReference>
<dbReference type="InterPro" id="IPR036278">
    <property type="entry name" value="Sialidase_sf"/>
</dbReference>
<organism evidence="1 2">
    <name type="scientific">Geodia barretti</name>
    <name type="common">Barrett's horny sponge</name>
    <dbReference type="NCBI Taxonomy" id="519541"/>
    <lineage>
        <taxon>Eukaryota</taxon>
        <taxon>Metazoa</taxon>
        <taxon>Porifera</taxon>
        <taxon>Demospongiae</taxon>
        <taxon>Heteroscleromorpha</taxon>
        <taxon>Tetractinellida</taxon>
        <taxon>Astrophorina</taxon>
        <taxon>Geodiidae</taxon>
        <taxon>Geodia</taxon>
    </lineage>
</organism>
<dbReference type="SUPFAM" id="SSF50939">
    <property type="entry name" value="Sialidases"/>
    <property type="match status" value="1"/>
</dbReference>